<dbReference type="KEGG" id="malv:MALV_25810"/>
<evidence type="ECO:0000256" key="1">
    <source>
        <dbReference type="SAM" id="MobiDB-lite"/>
    </source>
</evidence>
<keyword evidence="3" id="KW-1185">Reference proteome</keyword>
<evidence type="ECO:0000313" key="3">
    <source>
        <dbReference type="Proteomes" id="UP000466906"/>
    </source>
</evidence>
<feature type="region of interest" description="Disordered" evidence="1">
    <location>
        <begin position="1"/>
        <end position="30"/>
    </location>
</feature>
<dbReference type="AlphaFoldDB" id="A0A6N4UQZ5"/>
<dbReference type="EMBL" id="AP022565">
    <property type="protein sequence ID" value="BBX27456.1"/>
    <property type="molecule type" value="Genomic_DNA"/>
</dbReference>
<name>A0A6N4UQZ5_9MYCO</name>
<protein>
    <submittedName>
        <fullName evidence="2">Uncharacterized protein</fullName>
    </submittedName>
</protein>
<sequence length="130" mass="13955">MRGGHGLPARPSAGVNRGLPSTSVPRRSAVNRGIRPRCWPRVRRPRHRFSLGRLDRLGTQPVEVLADLAGLVGDLFTTGFAERSQASAGRSPLGARCSGAFLPYLPGCDTGLGFSHPGEQYLRDIPEIVA</sequence>
<accession>A0A6N4UQZ5</accession>
<evidence type="ECO:0000313" key="2">
    <source>
        <dbReference type="EMBL" id="BBX27456.1"/>
    </source>
</evidence>
<reference evidence="2 3" key="1">
    <citation type="journal article" date="2019" name="Emerg. Microbes Infect.">
        <title>Comprehensive subspecies identification of 175 nontuberculous mycobacteria species based on 7547 genomic profiles.</title>
        <authorList>
            <person name="Matsumoto Y."/>
            <person name="Kinjo T."/>
            <person name="Motooka D."/>
            <person name="Nabeya D."/>
            <person name="Jung N."/>
            <person name="Uechi K."/>
            <person name="Horii T."/>
            <person name="Iida T."/>
            <person name="Fujita J."/>
            <person name="Nakamura S."/>
        </authorList>
    </citation>
    <scope>NUCLEOTIDE SEQUENCE [LARGE SCALE GENOMIC DNA]</scope>
    <source>
        <strain evidence="2 3">JCM 12272</strain>
    </source>
</reference>
<organism evidence="2 3">
    <name type="scientific">Mycolicibacterium alvei</name>
    <dbReference type="NCBI Taxonomy" id="67081"/>
    <lineage>
        <taxon>Bacteria</taxon>
        <taxon>Bacillati</taxon>
        <taxon>Actinomycetota</taxon>
        <taxon>Actinomycetes</taxon>
        <taxon>Mycobacteriales</taxon>
        <taxon>Mycobacteriaceae</taxon>
        <taxon>Mycolicibacterium</taxon>
    </lineage>
</organism>
<gene>
    <name evidence="2" type="ORF">MALV_25810</name>
</gene>
<proteinExistence type="predicted"/>
<dbReference type="Proteomes" id="UP000466906">
    <property type="component" value="Chromosome"/>
</dbReference>